<evidence type="ECO:0000313" key="1">
    <source>
        <dbReference type="EMBL" id="ATY83858.1"/>
    </source>
</evidence>
<dbReference type="Pfam" id="PF14367">
    <property type="entry name" value="DUF4411"/>
    <property type="match status" value="1"/>
</dbReference>
<dbReference type="Proteomes" id="UP000231932">
    <property type="component" value="Chromosome"/>
</dbReference>
<dbReference type="KEGG" id="kyr:CVV65_01800"/>
<proteinExistence type="predicted"/>
<evidence type="ECO:0000313" key="2">
    <source>
        <dbReference type="Proteomes" id="UP000231932"/>
    </source>
</evidence>
<reference evidence="2" key="1">
    <citation type="submission" date="2017-11" db="EMBL/GenBank/DDBJ databases">
        <title>Complete Genome Sequence of Kyrpidia sp. Strain EA-1, a thermophilic, hydrogen-oxidizing Bacterium, isolated from the Azores.</title>
        <authorList>
            <person name="Reiner J.E."/>
            <person name="Lapp C.J."/>
            <person name="Bunk B."/>
            <person name="Gescher J."/>
        </authorList>
    </citation>
    <scope>NUCLEOTIDE SEQUENCE [LARGE SCALE GENOMIC DNA]</scope>
    <source>
        <strain evidence="2">EA-1</strain>
    </source>
</reference>
<protein>
    <submittedName>
        <fullName evidence="1">DUF4411 domain-containing protein</fullName>
    </submittedName>
</protein>
<dbReference type="InterPro" id="IPR016541">
    <property type="entry name" value="UCP008505"/>
</dbReference>
<accession>A0A2K8N2V7</accession>
<keyword evidence="2" id="KW-1185">Reference proteome</keyword>
<dbReference type="AlphaFoldDB" id="A0A2K8N2V7"/>
<dbReference type="SUPFAM" id="SSF88723">
    <property type="entry name" value="PIN domain-like"/>
    <property type="match status" value="1"/>
</dbReference>
<sequence length="166" mass="18963">MVDVITYVLDANVFIEAARRYYAFDLAPAFWRALIEHAIQGRVLSIDRVSEELKKGNDDLAKWAKNEFHDWFVSTAEHSVIECYRSIMEWVHSRSQFSDAAKADFAGGADGWLVAFARTRGYVVVTHEQFDDKIKRKVPIPNVCRAFDVTSVDTFAMLRELGVRLG</sequence>
<dbReference type="InterPro" id="IPR029060">
    <property type="entry name" value="PIN-like_dom_sf"/>
</dbReference>
<dbReference type="OrthoDB" id="3231195at2"/>
<organism evidence="1 2">
    <name type="scientific">Kyrpidia spormannii</name>
    <dbReference type="NCBI Taxonomy" id="2055160"/>
    <lineage>
        <taxon>Bacteria</taxon>
        <taxon>Bacillati</taxon>
        <taxon>Bacillota</taxon>
        <taxon>Bacilli</taxon>
        <taxon>Bacillales</taxon>
        <taxon>Alicyclobacillaceae</taxon>
        <taxon>Kyrpidia</taxon>
    </lineage>
</organism>
<gene>
    <name evidence="1" type="ORF">CVV65_01800</name>
</gene>
<dbReference type="EMBL" id="CP024955">
    <property type="protein sequence ID" value="ATY83858.1"/>
    <property type="molecule type" value="Genomic_DNA"/>
</dbReference>
<dbReference type="RefSeq" id="WP_100666695.1">
    <property type="nucleotide sequence ID" value="NZ_CP024955.1"/>
</dbReference>
<name>A0A2K8N2V7_9BACL</name>